<name>F4QS98_9CAUL</name>
<accession>F4QS98</accession>
<dbReference type="Proteomes" id="UP000006512">
    <property type="component" value="Unassembled WGS sequence"/>
</dbReference>
<dbReference type="AlphaFoldDB" id="F4QS98"/>
<dbReference type="HOGENOM" id="CLU_060899_0_0_5"/>
<reference evidence="2" key="1">
    <citation type="submission" date="2011-03" db="EMBL/GenBank/DDBJ databases">
        <title>Draft genome sequence of Brevundimonas diminuta.</title>
        <authorList>
            <person name="Brown P.J.B."/>
            <person name="Buechlein A."/>
            <person name="Hemmerich C."/>
            <person name="Brun Y.V."/>
        </authorList>
    </citation>
    <scope>NUCLEOTIDE SEQUENCE [LARGE SCALE GENOMIC DNA]</scope>
    <source>
        <strain evidence="2">C19</strain>
    </source>
</reference>
<dbReference type="eggNOG" id="ENOG5032TXF">
    <property type="taxonomic scope" value="Bacteria"/>
</dbReference>
<organism evidence="1 2">
    <name type="scientific">Asticcacaulis biprosthecium C19</name>
    <dbReference type="NCBI Taxonomy" id="715226"/>
    <lineage>
        <taxon>Bacteria</taxon>
        <taxon>Pseudomonadati</taxon>
        <taxon>Pseudomonadota</taxon>
        <taxon>Alphaproteobacteria</taxon>
        <taxon>Caulobacterales</taxon>
        <taxon>Caulobacteraceae</taxon>
        <taxon>Asticcacaulis</taxon>
    </lineage>
</organism>
<evidence type="ECO:0000313" key="1">
    <source>
        <dbReference type="EMBL" id="EGF89618.1"/>
    </source>
</evidence>
<protein>
    <submittedName>
        <fullName evidence="1">Holdfast attachment protein D</fullName>
    </submittedName>
</protein>
<dbReference type="NCBIfam" id="NF037936">
    <property type="entry name" value="holdfast_HfaD"/>
    <property type="match status" value="1"/>
</dbReference>
<gene>
    <name evidence="1" type="ORF">ABI_40350</name>
</gene>
<sequence>MRGNVAGEVAINGQNTTDEYLSLGTPLYAVSQGIGNYGSWVATNGDTTAQTHQTATAESVKATTHITAPNNAIYVSGQGDARAIVNHSAWQVTNGRLNVAAWQTSSSDARANVSTIIEYSPSPNVYTAEATGNYHGSYSDDRGSQEHTVVQEQSGFTQARSEVFGGNMWIVATKGVATGNNNDIQNDGGSLVVDNHQIQSGAVQAQAVTEAYQYGEAHATAVAIGNNSAAGNNDIYLRLDNNQLSSGGVDATASFEGAVGYDAYLAADAVGNQSLGYACAECGADVGVNNNQVNNSDVSANAIANVARGRSIVSTARATGNSATYYATGSGN</sequence>
<dbReference type="InterPro" id="IPR049860">
    <property type="entry name" value="Holdfast_HfaD"/>
</dbReference>
<proteinExistence type="predicted"/>
<dbReference type="STRING" id="715226.ABI_40350"/>
<dbReference type="EMBL" id="GL883080">
    <property type="protein sequence ID" value="EGF89618.1"/>
    <property type="molecule type" value="Genomic_DNA"/>
</dbReference>
<keyword evidence="2" id="KW-1185">Reference proteome</keyword>
<evidence type="ECO:0000313" key="2">
    <source>
        <dbReference type="Proteomes" id="UP000006512"/>
    </source>
</evidence>